<dbReference type="EMBL" id="JBHSGF010000005">
    <property type="protein sequence ID" value="MFC4555189.1"/>
    <property type="molecule type" value="Genomic_DNA"/>
</dbReference>
<feature type="transmembrane region" description="Helical" evidence="1">
    <location>
        <begin position="178"/>
        <end position="198"/>
    </location>
</feature>
<dbReference type="Pfam" id="PF04657">
    <property type="entry name" value="DMT_YdcZ"/>
    <property type="match status" value="2"/>
</dbReference>
<feature type="transmembrane region" description="Helical" evidence="1">
    <location>
        <begin position="113"/>
        <end position="139"/>
    </location>
</feature>
<feature type="transmembrane region" description="Helical" evidence="1">
    <location>
        <begin position="151"/>
        <end position="172"/>
    </location>
</feature>
<protein>
    <submittedName>
        <fullName evidence="2">DMT family transporter</fullName>
    </submittedName>
</protein>
<proteinExistence type="predicted"/>
<keyword evidence="1" id="KW-0812">Transmembrane</keyword>
<keyword evidence="1" id="KW-1133">Transmembrane helix</keyword>
<sequence>MPPSPDLSQVRAPLPAWLGVLLAVGIGVAIPVQSRVNGQLGAEMGDGVAAALVSFAAGLVLMGVLALVLPDLRRGLRALRPAISRRAFPPAYVLAGLIGAFLVFTQTTTVAVIGVAVFTVAVVAGQTLGGLLVDGVGFAQAARRRPTAARVVGAALVLVAVGISASASFVPGRPVLELLLPALLALLAGTLTGFQQAMNGRIGTLTRSPLTATVTNFSGGTLALTVVFAVRMILGATPEPLPGDWWLYLGGPLGIVFIAGSAALVPHTGVLLLGLGVVTGQLLGSLALDAVAPAAGAGVTVTTVVGTVIALGAVVIATLPSRRARA</sequence>
<feature type="transmembrane region" description="Helical" evidence="1">
    <location>
        <begin position="210"/>
        <end position="233"/>
    </location>
</feature>
<evidence type="ECO:0000256" key="1">
    <source>
        <dbReference type="SAM" id="Phobius"/>
    </source>
</evidence>
<feature type="transmembrane region" description="Helical" evidence="1">
    <location>
        <begin position="90"/>
        <end position="107"/>
    </location>
</feature>
<feature type="transmembrane region" description="Helical" evidence="1">
    <location>
        <begin position="245"/>
        <end position="265"/>
    </location>
</feature>
<evidence type="ECO:0000313" key="2">
    <source>
        <dbReference type="EMBL" id="MFC4555189.1"/>
    </source>
</evidence>
<name>A0ABV9DAF1_9MICO</name>
<gene>
    <name evidence="2" type="ORF">ACFO3F_07995</name>
</gene>
<dbReference type="PANTHER" id="PTHR34821">
    <property type="entry name" value="INNER MEMBRANE PROTEIN YDCZ"/>
    <property type="match status" value="1"/>
</dbReference>
<feature type="transmembrane region" description="Helical" evidence="1">
    <location>
        <begin position="294"/>
        <end position="319"/>
    </location>
</feature>
<dbReference type="Proteomes" id="UP001595955">
    <property type="component" value="Unassembled WGS sequence"/>
</dbReference>
<comment type="caution">
    <text evidence="2">The sequence shown here is derived from an EMBL/GenBank/DDBJ whole genome shotgun (WGS) entry which is preliminary data.</text>
</comment>
<dbReference type="InterPro" id="IPR006750">
    <property type="entry name" value="YdcZ"/>
</dbReference>
<dbReference type="RefSeq" id="WP_244925364.1">
    <property type="nucleotide sequence ID" value="NZ_CP033325.1"/>
</dbReference>
<organism evidence="2 3">
    <name type="scientific">Georgenia faecalis</name>
    <dbReference type="NCBI Taxonomy" id="2483799"/>
    <lineage>
        <taxon>Bacteria</taxon>
        <taxon>Bacillati</taxon>
        <taxon>Actinomycetota</taxon>
        <taxon>Actinomycetes</taxon>
        <taxon>Micrococcales</taxon>
        <taxon>Bogoriellaceae</taxon>
        <taxon>Georgenia</taxon>
    </lineage>
</organism>
<feature type="transmembrane region" description="Helical" evidence="1">
    <location>
        <begin position="270"/>
        <end position="288"/>
    </location>
</feature>
<accession>A0ABV9DAF1</accession>
<evidence type="ECO:0000313" key="3">
    <source>
        <dbReference type="Proteomes" id="UP001595955"/>
    </source>
</evidence>
<reference evidence="3" key="1">
    <citation type="journal article" date="2019" name="Int. J. Syst. Evol. Microbiol.">
        <title>The Global Catalogue of Microorganisms (GCM) 10K type strain sequencing project: providing services to taxonomists for standard genome sequencing and annotation.</title>
        <authorList>
            <consortium name="The Broad Institute Genomics Platform"/>
            <consortium name="The Broad Institute Genome Sequencing Center for Infectious Disease"/>
            <person name="Wu L."/>
            <person name="Ma J."/>
        </authorList>
    </citation>
    <scope>NUCLEOTIDE SEQUENCE [LARGE SCALE GENOMIC DNA]</scope>
    <source>
        <strain evidence="3">JCM 3369</strain>
    </source>
</reference>
<keyword evidence="3" id="KW-1185">Reference proteome</keyword>
<dbReference type="PANTHER" id="PTHR34821:SF2">
    <property type="entry name" value="INNER MEMBRANE PROTEIN YDCZ"/>
    <property type="match status" value="1"/>
</dbReference>
<feature type="transmembrane region" description="Helical" evidence="1">
    <location>
        <begin position="12"/>
        <end position="32"/>
    </location>
</feature>
<feature type="transmembrane region" description="Helical" evidence="1">
    <location>
        <begin position="47"/>
        <end position="69"/>
    </location>
</feature>
<keyword evidence="1" id="KW-0472">Membrane</keyword>